<proteinExistence type="predicted"/>
<dbReference type="eggNOG" id="ENOG502SF49">
    <property type="taxonomic scope" value="Eukaryota"/>
</dbReference>
<sequence>MEESSLFSLEDCDKIVRKYLKSDNIQTVGFTVLSLKNQNYTLKITVVDESREKTLKFFVKSTQCLPKVNKILFEDFKKTLPDFDAKITPKLYYDKSDLLLFEDLTSQGFKSHKSGSFDLKHLRIVVKTLAKLHAASLAFEEIKSARLDEENKLNRASLDLKNPEVTKLLASLLDEEKLSSVITDLEERQLSPNFRRVLSHNNLTTKNIMFKYRDNVPVEFCDFLQVIFFNTDQDFRQYYFESLISFYHGCLKEQFEHYLLNIDKVLPFEDLRLETHYYLSLIKLEAALKNPTPTTLEELREILNCPILSREDCYTIIRNKIGSSDYKFEFFQLTPLDTVNGFLGNYHKLKLKISGETINCFIKCMPKSKVSKDILQETGCFSKEIFIYEILIPQMLKLGIATINECLPTCYFQRSDDLMVFDDLSFNYRTLKAQVPFDFPLLELAIKKLAKFHASMFVFEEKMLFRLDEKYGDYLEDIFFWKEKTHAGAVLMQTGLRSITDILDLFPEEKSETNVKNFEKCWPKLQELFYTVTKPSSCYRNVLNHGDLWTNNIMVRFDGTKPIDCQFIDYQCTRYCPPAHDYLSVVHLTTDKANRRKHEEEIRSIYYTELGKVLEAYNYDVRKILPFEEFCQTIDYIKPQMVLQTMIYSCFCISTPEEIASFLTNEETSTRTFFHDRKDYLAEMYKKSESFRIRLRECVLDLYELCSSMVPLN</sequence>
<organism evidence="2 3">
    <name type="scientific">Tribolium castaneum</name>
    <name type="common">Red flour beetle</name>
    <dbReference type="NCBI Taxonomy" id="7070"/>
    <lineage>
        <taxon>Eukaryota</taxon>
        <taxon>Metazoa</taxon>
        <taxon>Ecdysozoa</taxon>
        <taxon>Arthropoda</taxon>
        <taxon>Hexapoda</taxon>
        <taxon>Insecta</taxon>
        <taxon>Pterygota</taxon>
        <taxon>Neoptera</taxon>
        <taxon>Endopterygota</taxon>
        <taxon>Coleoptera</taxon>
        <taxon>Polyphaga</taxon>
        <taxon>Cucujiformia</taxon>
        <taxon>Tenebrionidae</taxon>
        <taxon>Tenebrionidae incertae sedis</taxon>
        <taxon>Tribolium</taxon>
    </lineage>
</organism>
<dbReference type="AlphaFoldDB" id="D6WK27"/>
<dbReference type="InterPro" id="IPR004119">
    <property type="entry name" value="EcKL"/>
</dbReference>
<dbReference type="SUPFAM" id="SSF56112">
    <property type="entry name" value="Protein kinase-like (PK-like)"/>
    <property type="match status" value="2"/>
</dbReference>
<dbReference type="InterPro" id="IPR015897">
    <property type="entry name" value="CHK_kinase-like"/>
</dbReference>
<evidence type="ECO:0000313" key="2">
    <source>
        <dbReference type="EMBL" id="EFA03938.1"/>
    </source>
</evidence>
<feature type="domain" description="CHK kinase-like" evidence="1">
    <location>
        <begin position="419"/>
        <end position="616"/>
    </location>
</feature>
<dbReference type="PANTHER" id="PTHR11012:SF48">
    <property type="entry name" value="CHK KINASE-LIKE DOMAIN-CONTAINING PROTEIN-RELATED"/>
    <property type="match status" value="1"/>
</dbReference>
<evidence type="ECO:0000259" key="1">
    <source>
        <dbReference type="SMART" id="SM00587"/>
    </source>
</evidence>
<accession>D6WK27</accession>
<dbReference type="PANTHER" id="PTHR11012">
    <property type="entry name" value="PROTEIN KINASE-LIKE DOMAIN-CONTAINING"/>
    <property type="match status" value="1"/>
</dbReference>
<dbReference type="Pfam" id="PF02958">
    <property type="entry name" value="EcKL"/>
    <property type="match status" value="2"/>
</dbReference>
<name>D6WK27_TRICA</name>
<dbReference type="OMA" id="TINECLP"/>
<keyword evidence="3" id="KW-1185">Reference proteome</keyword>
<dbReference type="InParanoid" id="D6WK27"/>
<reference evidence="2 3" key="2">
    <citation type="journal article" date="2010" name="Nucleic Acids Res.">
        <title>BeetleBase in 2010: revisions to provide comprehensive genomic information for Tribolium castaneum.</title>
        <authorList>
            <person name="Kim H.S."/>
            <person name="Murphy T."/>
            <person name="Xia J."/>
            <person name="Caragea D."/>
            <person name="Park Y."/>
            <person name="Beeman R.W."/>
            <person name="Lorenzen M.D."/>
            <person name="Butcher S."/>
            <person name="Manak J.R."/>
            <person name="Brown S.J."/>
        </authorList>
    </citation>
    <scope>GENOME REANNOTATION</scope>
    <source>
        <strain evidence="2 3">Georgia GA2</strain>
    </source>
</reference>
<protein>
    <recommendedName>
        <fullName evidence="1">CHK kinase-like domain-containing protein</fullName>
    </recommendedName>
</protein>
<feature type="domain" description="CHK kinase-like" evidence="1">
    <location>
        <begin position="99"/>
        <end position="257"/>
    </location>
</feature>
<dbReference type="Gene3D" id="3.90.1200.10">
    <property type="match status" value="1"/>
</dbReference>
<dbReference type="PhylomeDB" id="D6WK27"/>
<evidence type="ECO:0000313" key="3">
    <source>
        <dbReference type="Proteomes" id="UP000007266"/>
    </source>
</evidence>
<reference evidence="2 3" key="1">
    <citation type="journal article" date="2008" name="Nature">
        <title>The genome of the model beetle and pest Tribolium castaneum.</title>
        <authorList>
            <consortium name="Tribolium Genome Sequencing Consortium"/>
            <person name="Richards S."/>
            <person name="Gibbs R.A."/>
            <person name="Weinstock G.M."/>
            <person name="Brown S.J."/>
            <person name="Denell R."/>
            <person name="Beeman R.W."/>
            <person name="Gibbs R."/>
            <person name="Beeman R.W."/>
            <person name="Brown S.J."/>
            <person name="Bucher G."/>
            <person name="Friedrich M."/>
            <person name="Grimmelikhuijzen C.J."/>
            <person name="Klingler M."/>
            <person name="Lorenzen M."/>
            <person name="Richards S."/>
            <person name="Roth S."/>
            <person name="Schroder R."/>
            <person name="Tautz D."/>
            <person name="Zdobnov E.M."/>
            <person name="Muzny D."/>
            <person name="Gibbs R.A."/>
            <person name="Weinstock G.M."/>
            <person name="Attaway T."/>
            <person name="Bell S."/>
            <person name="Buhay C.J."/>
            <person name="Chandrabose M.N."/>
            <person name="Chavez D."/>
            <person name="Clerk-Blankenburg K.P."/>
            <person name="Cree A."/>
            <person name="Dao M."/>
            <person name="Davis C."/>
            <person name="Chacko J."/>
            <person name="Dinh H."/>
            <person name="Dugan-Rocha S."/>
            <person name="Fowler G."/>
            <person name="Garner T.T."/>
            <person name="Garnes J."/>
            <person name="Gnirke A."/>
            <person name="Hawes A."/>
            <person name="Hernandez J."/>
            <person name="Hines S."/>
            <person name="Holder M."/>
            <person name="Hume J."/>
            <person name="Jhangiani S.N."/>
            <person name="Joshi V."/>
            <person name="Khan Z.M."/>
            <person name="Jackson L."/>
            <person name="Kovar C."/>
            <person name="Kowis A."/>
            <person name="Lee S."/>
            <person name="Lewis L.R."/>
            <person name="Margolis J."/>
            <person name="Morgan M."/>
            <person name="Nazareth L.V."/>
            <person name="Nguyen N."/>
            <person name="Okwuonu G."/>
            <person name="Parker D."/>
            <person name="Richards S."/>
            <person name="Ruiz S.J."/>
            <person name="Santibanez J."/>
            <person name="Savard J."/>
            <person name="Scherer S.E."/>
            <person name="Schneider B."/>
            <person name="Sodergren E."/>
            <person name="Tautz D."/>
            <person name="Vattahil S."/>
            <person name="Villasana D."/>
            <person name="White C.S."/>
            <person name="Wright R."/>
            <person name="Park Y."/>
            <person name="Beeman R.W."/>
            <person name="Lord J."/>
            <person name="Oppert B."/>
            <person name="Lorenzen M."/>
            <person name="Brown S."/>
            <person name="Wang L."/>
            <person name="Savard J."/>
            <person name="Tautz D."/>
            <person name="Richards S."/>
            <person name="Weinstock G."/>
            <person name="Gibbs R.A."/>
            <person name="Liu Y."/>
            <person name="Worley K."/>
            <person name="Weinstock G."/>
            <person name="Elsik C.G."/>
            <person name="Reese J.T."/>
            <person name="Elhaik E."/>
            <person name="Landan G."/>
            <person name="Graur D."/>
            <person name="Arensburger P."/>
            <person name="Atkinson P."/>
            <person name="Beeman R.W."/>
            <person name="Beidler J."/>
            <person name="Brown S.J."/>
            <person name="Demuth J.P."/>
            <person name="Drury D.W."/>
            <person name="Du Y.Z."/>
            <person name="Fujiwara H."/>
            <person name="Lorenzen M."/>
            <person name="Maselli V."/>
            <person name="Osanai M."/>
            <person name="Park Y."/>
            <person name="Robertson H.M."/>
            <person name="Tu Z."/>
            <person name="Wang J.J."/>
            <person name="Wang S."/>
            <person name="Richards S."/>
            <person name="Song H."/>
            <person name="Zhang L."/>
            <person name="Sodergren E."/>
            <person name="Werner D."/>
            <person name="Stanke M."/>
            <person name="Morgenstern B."/>
            <person name="Solovyev V."/>
            <person name="Kosarev P."/>
            <person name="Brown G."/>
            <person name="Chen H.C."/>
            <person name="Ermolaeva O."/>
            <person name="Hlavina W."/>
            <person name="Kapustin Y."/>
            <person name="Kiryutin B."/>
            <person name="Kitts P."/>
            <person name="Maglott D."/>
            <person name="Pruitt K."/>
            <person name="Sapojnikov V."/>
            <person name="Souvorov A."/>
            <person name="Mackey A.J."/>
            <person name="Waterhouse R.M."/>
            <person name="Wyder S."/>
            <person name="Zdobnov E.M."/>
            <person name="Zdobnov E.M."/>
            <person name="Wyder S."/>
            <person name="Kriventseva E.V."/>
            <person name="Kadowaki T."/>
            <person name="Bork P."/>
            <person name="Aranda M."/>
            <person name="Bao R."/>
            <person name="Beermann A."/>
            <person name="Berns N."/>
            <person name="Bolognesi R."/>
            <person name="Bonneton F."/>
            <person name="Bopp D."/>
            <person name="Brown S.J."/>
            <person name="Bucher G."/>
            <person name="Butts T."/>
            <person name="Chaumot A."/>
            <person name="Denell R.E."/>
            <person name="Ferrier D.E."/>
            <person name="Friedrich M."/>
            <person name="Gordon C.M."/>
            <person name="Jindra M."/>
            <person name="Klingler M."/>
            <person name="Lan Q."/>
            <person name="Lattorff H.M."/>
            <person name="Laudet V."/>
            <person name="von Levetsow C."/>
            <person name="Liu Z."/>
            <person name="Lutz R."/>
            <person name="Lynch J.A."/>
            <person name="da Fonseca R.N."/>
            <person name="Posnien N."/>
            <person name="Reuter R."/>
            <person name="Roth S."/>
            <person name="Savard J."/>
            <person name="Schinko J.B."/>
            <person name="Schmitt C."/>
            <person name="Schoppmeier M."/>
            <person name="Schroder R."/>
            <person name="Shippy T.D."/>
            <person name="Simonnet F."/>
            <person name="Marques-Souza H."/>
            <person name="Tautz D."/>
            <person name="Tomoyasu Y."/>
            <person name="Trauner J."/>
            <person name="Van der Zee M."/>
            <person name="Vervoort M."/>
            <person name="Wittkopp N."/>
            <person name="Wimmer E.A."/>
            <person name="Yang X."/>
            <person name="Jones A.K."/>
            <person name="Sattelle D.B."/>
            <person name="Ebert P.R."/>
            <person name="Nelson D."/>
            <person name="Scott J.G."/>
            <person name="Beeman R.W."/>
            <person name="Muthukrishnan S."/>
            <person name="Kramer K.J."/>
            <person name="Arakane Y."/>
            <person name="Beeman R.W."/>
            <person name="Zhu Q."/>
            <person name="Hogenkamp D."/>
            <person name="Dixit R."/>
            <person name="Oppert B."/>
            <person name="Jiang H."/>
            <person name="Zou Z."/>
            <person name="Marshall J."/>
            <person name="Elpidina E."/>
            <person name="Vinokurov K."/>
            <person name="Oppert C."/>
            <person name="Zou Z."/>
            <person name="Evans J."/>
            <person name="Lu Z."/>
            <person name="Zhao P."/>
            <person name="Sumathipala N."/>
            <person name="Altincicek B."/>
            <person name="Vilcinskas A."/>
            <person name="Williams M."/>
            <person name="Hultmark D."/>
            <person name="Hetru C."/>
            <person name="Jiang H."/>
            <person name="Grimmelikhuijzen C.J."/>
            <person name="Hauser F."/>
            <person name="Cazzamali G."/>
            <person name="Williamson M."/>
            <person name="Park Y."/>
            <person name="Li B."/>
            <person name="Tanaka Y."/>
            <person name="Predel R."/>
            <person name="Neupert S."/>
            <person name="Schachtner J."/>
            <person name="Verleyen P."/>
            <person name="Raible F."/>
            <person name="Bork P."/>
            <person name="Friedrich M."/>
            <person name="Walden K.K."/>
            <person name="Robertson H.M."/>
            <person name="Angeli S."/>
            <person name="Foret S."/>
            <person name="Bucher G."/>
            <person name="Schuetz S."/>
            <person name="Maleszka R."/>
            <person name="Wimmer E.A."/>
            <person name="Beeman R.W."/>
            <person name="Lorenzen M."/>
            <person name="Tomoyasu Y."/>
            <person name="Miller S.C."/>
            <person name="Grossmann D."/>
            <person name="Bucher G."/>
        </authorList>
    </citation>
    <scope>NUCLEOTIDE SEQUENCE [LARGE SCALE GENOMIC DNA]</scope>
    <source>
        <strain evidence="2 3">Georgia GA2</strain>
    </source>
</reference>
<dbReference type="Proteomes" id="UP000007266">
    <property type="component" value="Linkage group 5"/>
</dbReference>
<dbReference type="EMBL" id="KQ971342">
    <property type="protein sequence ID" value="EFA03938.1"/>
    <property type="molecule type" value="Genomic_DNA"/>
</dbReference>
<dbReference type="HOGENOM" id="CLU_387503_0_0_1"/>
<gene>
    <name evidence="2" type="primary">AUGUSTUS-3.0.2_14079</name>
    <name evidence="2" type="ORF">TcasGA2_TC014079</name>
</gene>
<dbReference type="SMART" id="SM00587">
    <property type="entry name" value="CHK"/>
    <property type="match status" value="2"/>
</dbReference>
<dbReference type="InterPro" id="IPR011009">
    <property type="entry name" value="Kinase-like_dom_sf"/>
</dbReference>